<dbReference type="InterPro" id="IPR012381">
    <property type="entry name" value="EutP_PduV"/>
</dbReference>
<dbReference type="RefSeq" id="WP_142903777.1">
    <property type="nucleotide sequence ID" value="NZ_ML660091.1"/>
</dbReference>
<feature type="compositionally biased region" description="Basic and acidic residues" evidence="1">
    <location>
        <begin position="1"/>
        <end position="12"/>
    </location>
</feature>
<dbReference type="GO" id="GO:0006576">
    <property type="term" value="P:biogenic amine metabolic process"/>
    <property type="evidence" value="ECO:0007669"/>
    <property type="project" value="InterPro"/>
</dbReference>
<dbReference type="OrthoDB" id="6179at2"/>
<dbReference type="Pfam" id="PF10662">
    <property type="entry name" value="PduV-EutP"/>
    <property type="match status" value="1"/>
</dbReference>
<dbReference type="AlphaFoldDB" id="A0A545TV71"/>
<dbReference type="SUPFAM" id="SSF52540">
    <property type="entry name" value="P-loop containing nucleoside triphosphate hydrolases"/>
    <property type="match status" value="1"/>
</dbReference>
<feature type="compositionally biased region" description="Polar residues" evidence="1">
    <location>
        <begin position="14"/>
        <end position="29"/>
    </location>
</feature>
<dbReference type="Proteomes" id="UP000319732">
    <property type="component" value="Unassembled WGS sequence"/>
</dbReference>
<dbReference type="Gene3D" id="3.40.50.300">
    <property type="entry name" value="P-loop containing nucleotide triphosphate hydrolases"/>
    <property type="match status" value="1"/>
</dbReference>
<dbReference type="InterPro" id="IPR027417">
    <property type="entry name" value="P-loop_NTPase"/>
</dbReference>
<evidence type="ECO:0000313" key="2">
    <source>
        <dbReference type="EMBL" id="TQV81116.1"/>
    </source>
</evidence>
<reference evidence="2 3" key="1">
    <citation type="submission" date="2019-06" db="EMBL/GenBank/DDBJ databases">
        <title>Whole genome sequence for Cellvibrionaceae sp. R142.</title>
        <authorList>
            <person name="Wang G."/>
        </authorList>
    </citation>
    <scope>NUCLEOTIDE SEQUENCE [LARGE SCALE GENOMIC DNA]</scope>
    <source>
        <strain evidence="2 3">R142</strain>
    </source>
</reference>
<organism evidence="2 3">
    <name type="scientific">Exilibacterium tricleocarpae</name>
    <dbReference type="NCBI Taxonomy" id="2591008"/>
    <lineage>
        <taxon>Bacteria</taxon>
        <taxon>Pseudomonadati</taxon>
        <taxon>Pseudomonadota</taxon>
        <taxon>Gammaproteobacteria</taxon>
        <taxon>Cellvibrionales</taxon>
        <taxon>Cellvibrionaceae</taxon>
        <taxon>Exilibacterium</taxon>
    </lineage>
</organism>
<protein>
    <submittedName>
        <fullName evidence="2">Ethanolamine utilization protein</fullName>
    </submittedName>
</protein>
<dbReference type="PANTHER" id="PTHR40453:SF2">
    <property type="entry name" value="ACETATE KINASE EUTP-RELATED"/>
    <property type="match status" value="1"/>
</dbReference>
<sequence length="195" mass="20725">MCRDQDLSRDLDAQLNQSPGRENDVSQLPAQTVATPADFVVIGEVGCGKTALVNALLQTGAAPRKTQSAEFHSHNVIDTPGEFVGRRTYYGALLATMVDVATIVYLQAANSHLFSLPAGVLTVYPGKQLVGVISKIDLADADIDAARRVLRDNGIPEPYFETSAVTRAGIEQLSTHLLGLQQGAAKKANRGRGVA</sequence>
<feature type="region of interest" description="Disordered" evidence="1">
    <location>
        <begin position="1"/>
        <end position="29"/>
    </location>
</feature>
<dbReference type="GO" id="GO:0005524">
    <property type="term" value="F:ATP binding"/>
    <property type="evidence" value="ECO:0007669"/>
    <property type="project" value="InterPro"/>
</dbReference>
<keyword evidence="3" id="KW-1185">Reference proteome</keyword>
<name>A0A545TV71_9GAMM</name>
<dbReference type="PANTHER" id="PTHR40453">
    <property type="entry name" value="PROTEIN YOEF"/>
    <property type="match status" value="1"/>
</dbReference>
<dbReference type="CDD" id="cd00882">
    <property type="entry name" value="Ras_like_GTPase"/>
    <property type="match status" value="1"/>
</dbReference>
<comment type="caution">
    <text evidence="2">The sequence shown here is derived from an EMBL/GenBank/DDBJ whole genome shotgun (WGS) entry which is preliminary data.</text>
</comment>
<proteinExistence type="predicted"/>
<dbReference type="EMBL" id="VHSG01000008">
    <property type="protein sequence ID" value="TQV81116.1"/>
    <property type="molecule type" value="Genomic_DNA"/>
</dbReference>
<evidence type="ECO:0000313" key="3">
    <source>
        <dbReference type="Proteomes" id="UP000319732"/>
    </source>
</evidence>
<gene>
    <name evidence="2" type="ORF">FKG94_08370</name>
</gene>
<accession>A0A545TV71</accession>
<evidence type="ECO:0000256" key="1">
    <source>
        <dbReference type="SAM" id="MobiDB-lite"/>
    </source>
</evidence>